<keyword evidence="7" id="KW-0677">Repeat</keyword>
<feature type="region of interest" description="Disordered" evidence="20">
    <location>
        <begin position="1019"/>
        <end position="1063"/>
    </location>
</feature>
<feature type="compositionally biased region" description="Acidic residues" evidence="20">
    <location>
        <begin position="1051"/>
        <end position="1063"/>
    </location>
</feature>
<keyword evidence="14" id="KW-1015">Disulfide bond</keyword>
<dbReference type="GO" id="GO:0005248">
    <property type="term" value="F:voltage-gated sodium channel activity"/>
    <property type="evidence" value="ECO:0007669"/>
    <property type="project" value="InterPro"/>
</dbReference>
<evidence type="ECO:0000256" key="9">
    <source>
        <dbReference type="ARBA" id="ARBA00022882"/>
    </source>
</evidence>
<evidence type="ECO:0000256" key="20">
    <source>
        <dbReference type="SAM" id="MobiDB-lite"/>
    </source>
</evidence>
<feature type="domain" description="SCN5A-like C-terminal IQ motif" evidence="24">
    <location>
        <begin position="1804"/>
        <end position="1835"/>
    </location>
</feature>
<keyword evidence="12 18" id="KW-0406">Ion transport</keyword>
<dbReference type="GO" id="GO:0086010">
    <property type="term" value="P:membrane depolarization during action potential"/>
    <property type="evidence" value="ECO:0007669"/>
    <property type="project" value="TreeGrafter"/>
</dbReference>
<feature type="transmembrane region" description="Helical" evidence="18">
    <location>
        <begin position="770"/>
        <end position="798"/>
    </location>
</feature>
<evidence type="ECO:0000256" key="1">
    <source>
        <dbReference type="ARBA" id="ARBA00004651"/>
    </source>
</evidence>
<keyword evidence="10 18" id="KW-1133">Transmembrane helix</keyword>
<feature type="transmembrane region" description="Helical" evidence="18">
    <location>
        <begin position="1347"/>
        <end position="1371"/>
    </location>
</feature>
<keyword evidence="9 18" id="KW-0851">Voltage-gated channel</keyword>
<feature type="coiled-coil region" evidence="19">
    <location>
        <begin position="317"/>
        <end position="355"/>
    </location>
</feature>
<evidence type="ECO:0000256" key="17">
    <source>
        <dbReference type="ARBA" id="ARBA00036239"/>
    </source>
</evidence>
<dbReference type="PANTHER" id="PTHR10037">
    <property type="entry name" value="VOLTAGE-GATED CATION CHANNEL CALCIUM AND SODIUM"/>
    <property type="match status" value="1"/>
</dbReference>
<feature type="compositionally biased region" description="Basic and acidic residues" evidence="20">
    <location>
        <begin position="24"/>
        <end position="37"/>
    </location>
</feature>
<dbReference type="PRINTS" id="PR00170">
    <property type="entry name" value="NACHANNEL"/>
</dbReference>
<feature type="region of interest" description="Disordered" evidence="20">
    <location>
        <begin position="376"/>
        <end position="454"/>
    </location>
</feature>
<dbReference type="InterPro" id="IPR058542">
    <property type="entry name" value="IQ_SCN5A_C"/>
</dbReference>
<dbReference type="FunFam" id="1.20.5.1190:FF:000001">
    <property type="entry name" value="Sodium channel protein"/>
    <property type="match status" value="1"/>
</dbReference>
<feature type="transmembrane region" description="Helical" evidence="18">
    <location>
        <begin position="860"/>
        <end position="883"/>
    </location>
</feature>
<feature type="transmembrane region" description="Helical" evidence="18">
    <location>
        <begin position="1493"/>
        <end position="1518"/>
    </location>
</feature>
<feature type="compositionally biased region" description="Basic residues" evidence="20">
    <location>
        <begin position="389"/>
        <end position="401"/>
    </location>
</feature>
<dbReference type="Gene3D" id="1.10.238.10">
    <property type="entry name" value="EF-hand"/>
    <property type="match status" value="1"/>
</dbReference>
<evidence type="ECO:0000256" key="16">
    <source>
        <dbReference type="ARBA" id="ARBA00023303"/>
    </source>
</evidence>
<dbReference type="InterPro" id="IPR024583">
    <property type="entry name" value="Na_trans_cytopl"/>
</dbReference>
<feature type="compositionally biased region" description="Basic and acidic residues" evidence="20">
    <location>
        <begin position="1884"/>
        <end position="1910"/>
    </location>
</feature>
<dbReference type="Pfam" id="PF06512">
    <property type="entry name" value="Na_trans_assoc"/>
    <property type="match status" value="1"/>
</dbReference>
<evidence type="ECO:0000256" key="14">
    <source>
        <dbReference type="ARBA" id="ARBA00023157"/>
    </source>
</evidence>
<evidence type="ECO:0000256" key="10">
    <source>
        <dbReference type="ARBA" id="ARBA00022989"/>
    </source>
</evidence>
<feature type="transmembrane region" description="Helical" evidence="18">
    <location>
        <begin position="254"/>
        <end position="273"/>
    </location>
</feature>
<dbReference type="InterPro" id="IPR044564">
    <property type="entry name" value="Na_chnl_inactivation_gate"/>
</dbReference>
<dbReference type="PANTHER" id="PTHR10037:SF221">
    <property type="entry name" value="SODIUM CHANNEL PROTEIN TYPE 9 SUBUNIT ALPHA"/>
    <property type="match status" value="1"/>
</dbReference>
<evidence type="ECO:0000256" key="4">
    <source>
        <dbReference type="ARBA" id="ARBA00022475"/>
    </source>
</evidence>
<evidence type="ECO:0000256" key="3">
    <source>
        <dbReference type="ARBA" id="ARBA00022461"/>
    </source>
</evidence>
<dbReference type="FunFam" id="1.20.120.350:FF:000003">
    <property type="entry name" value="Voltage-dependent sodium channel"/>
    <property type="match status" value="1"/>
</dbReference>
<dbReference type="FunFam" id="1.10.287.70:FF:000001">
    <property type="entry name" value="Sodium channel protein"/>
    <property type="match status" value="1"/>
</dbReference>
<dbReference type="InterPro" id="IPR005821">
    <property type="entry name" value="Ion_trans_dom"/>
</dbReference>
<evidence type="ECO:0000256" key="8">
    <source>
        <dbReference type="ARBA" id="ARBA00022843"/>
    </source>
</evidence>
<feature type="compositionally biased region" description="Basic and acidic residues" evidence="20">
    <location>
        <begin position="490"/>
        <end position="500"/>
    </location>
</feature>
<evidence type="ECO:0000259" key="22">
    <source>
        <dbReference type="Pfam" id="PF06512"/>
    </source>
</evidence>
<feature type="transmembrane region" description="Helical" evidence="18">
    <location>
        <begin position="1223"/>
        <end position="1249"/>
    </location>
</feature>
<evidence type="ECO:0000256" key="2">
    <source>
        <dbReference type="ARBA" id="ARBA00022448"/>
    </source>
</evidence>
<evidence type="ECO:0000256" key="7">
    <source>
        <dbReference type="ARBA" id="ARBA00022737"/>
    </source>
</evidence>
<reference evidence="25" key="1">
    <citation type="submission" date="2019-10" db="EMBL/GenBank/DDBJ databases">
        <title>The sequence and de novo assembly of the wild yak genome.</title>
        <authorList>
            <person name="Liu Y."/>
        </authorList>
    </citation>
    <scope>NUCLEOTIDE SEQUENCE [LARGE SCALE GENOMIC DNA]</scope>
    <source>
        <strain evidence="25">WY2019</strain>
    </source>
</reference>
<keyword evidence="3 18" id="KW-0894">Sodium channel</keyword>
<dbReference type="Gene3D" id="1.20.5.1190">
    <property type="entry name" value="iswi atpase"/>
    <property type="match status" value="1"/>
</dbReference>
<comment type="similarity">
    <text evidence="18">Belongs to the sodium channel (TC 1.A.1.10) family.</text>
</comment>
<dbReference type="SUPFAM" id="SSF81324">
    <property type="entry name" value="Voltage-gated potassium channels"/>
    <property type="match status" value="4"/>
</dbReference>
<keyword evidence="11 18" id="KW-0915">Sodium</keyword>
<dbReference type="CDD" id="cd13433">
    <property type="entry name" value="Na_channel_gate"/>
    <property type="match status" value="1"/>
</dbReference>
<evidence type="ECO:0000256" key="19">
    <source>
        <dbReference type="SAM" id="Coils"/>
    </source>
</evidence>
<feature type="transmembrane region" description="Helical" evidence="18">
    <location>
        <begin position="164"/>
        <end position="184"/>
    </location>
</feature>
<accession>A0A6B0RKX2</accession>
<feature type="transmembrane region" description="Helical" evidence="18">
    <location>
        <begin position="1555"/>
        <end position="1583"/>
    </location>
</feature>
<feature type="transmembrane region" description="Helical" evidence="18">
    <location>
        <begin position="1174"/>
        <end position="1194"/>
    </location>
</feature>
<dbReference type="SMART" id="SM00015">
    <property type="entry name" value="IQ"/>
    <property type="match status" value="1"/>
</dbReference>
<feature type="transmembrane region" description="Helical" evidence="18">
    <location>
        <begin position="1107"/>
        <end position="1125"/>
    </location>
</feature>
<comment type="subcellular location">
    <subcellularLocation>
        <location evidence="1 18">Cell membrane</location>
        <topology evidence="1 18">Multi-pass membrane protein</topology>
    </subcellularLocation>
</comment>
<feature type="compositionally biased region" description="Polar residues" evidence="20">
    <location>
        <begin position="1870"/>
        <end position="1882"/>
    </location>
</feature>
<feature type="compositionally biased region" description="Basic and acidic residues" evidence="20">
    <location>
        <begin position="404"/>
        <end position="425"/>
    </location>
</feature>
<feature type="domain" description="Ion transport" evidence="21">
    <location>
        <begin position="122"/>
        <end position="325"/>
    </location>
</feature>
<feature type="domain" description="Ion transport" evidence="21">
    <location>
        <begin position="659"/>
        <end position="890"/>
    </location>
</feature>
<evidence type="ECO:0000256" key="11">
    <source>
        <dbReference type="ARBA" id="ARBA00023053"/>
    </source>
</evidence>
<proteinExistence type="inferred from homology"/>
<keyword evidence="4" id="KW-1003">Cell membrane</keyword>
<evidence type="ECO:0000259" key="21">
    <source>
        <dbReference type="Pfam" id="PF00520"/>
    </source>
</evidence>
<dbReference type="FunFam" id="1.10.238.10:FF:000002">
    <property type="entry name" value="Sodium channel protein"/>
    <property type="match status" value="1"/>
</dbReference>
<comment type="caution">
    <text evidence="18">Lacks conserved residue(s) required for the propagation of feature annotation.</text>
</comment>
<feature type="region of interest" description="Disordered" evidence="20">
    <location>
        <begin position="490"/>
        <end position="525"/>
    </location>
</feature>
<feature type="compositionally biased region" description="Polar residues" evidence="20">
    <location>
        <begin position="1033"/>
        <end position="1046"/>
    </location>
</feature>
<dbReference type="Gene3D" id="1.10.287.70">
    <property type="match status" value="4"/>
</dbReference>
<name>A0A6B0RKX2_9CETA</name>
<feature type="region of interest" description="Disordered" evidence="20">
    <location>
        <begin position="24"/>
        <end position="53"/>
    </location>
</feature>
<feature type="transmembrane region" description="Helical" evidence="18">
    <location>
        <begin position="1438"/>
        <end position="1456"/>
    </location>
</feature>
<keyword evidence="26" id="KW-1185">Reference proteome</keyword>
<feature type="domain" description="Ion transport" evidence="21">
    <location>
        <begin position="1437"/>
        <end position="1692"/>
    </location>
</feature>
<dbReference type="Pfam" id="PF00520">
    <property type="entry name" value="Ion_trans"/>
    <property type="match status" value="4"/>
</dbReference>
<evidence type="ECO:0000256" key="12">
    <source>
        <dbReference type="ARBA" id="ARBA00023065"/>
    </source>
</evidence>
<organism evidence="25 26">
    <name type="scientific">Bos mutus</name>
    <name type="common">wild yak</name>
    <dbReference type="NCBI Taxonomy" id="72004"/>
    <lineage>
        <taxon>Eukaryota</taxon>
        <taxon>Metazoa</taxon>
        <taxon>Chordata</taxon>
        <taxon>Craniata</taxon>
        <taxon>Vertebrata</taxon>
        <taxon>Euteleostomi</taxon>
        <taxon>Mammalia</taxon>
        <taxon>Eutheria</taxon>
        <taxon>Laurasiatheria</taxon>
        <taxon>Artiodactyla</taxon>
        <taxon>Ruminantia</taxon>
        <taxon>Pecora</taxon>
        <taxon>Bovidae</taxon>
        <taxon>Bovinae</taxon>
        <taxon>Bos</taxon>
    </lineage>
</organism>
<keyword evidence="6 18" id="KW-0812">Transmembrane</keyword>
<sequence length="1910" mass="217341">MLPPPGPQSFVFFTKQSLALIEQRIAEGKAKEPKEEKKDDDDEGPKPSSDLEAGKQLPFIYGDIPPGMVSEPLEDLDPYYADKKVFNRICKPRQCFSSSNFQSVESFENYFCNPRYVTEFVDLGNVSALRTFRVLRALKTISVIPGLKTIVGALIQSVKKLSDVMILTVFCLSVFALIGLQLFMGNLKHKCVQSSLANNETMENILNTLDEEEYAKYFYYLEGSKDALLCGFSSDSGQCPEGYTCKKIGRNPDYGYTSFDTFSWAFLALFRLMTQDYWENLYQQTLRAAGKTYMIFFVVVIFLGSFYLINLILAVVAMAYEEQNQANIEEARQKELEFQQMLDRLKKEQEEAEAIALAAAEYTSIGRSRIMGLSESSSETSKLSSKSAKERRNRRRKKNQKKLSSGEEKGDDEKLSKSESEESIRRKSFHLGVEGHRRAREKRLSTPNQSPLSIRGSLFSARRSSRTSLFSFKGRGRDIGSETEFADDEHSIFGDNESRRGSLFVPHRPRERRSSNISQASRSPPVLPVNGKMHSAVDCNGVVSLVDGPSALMLPNGQLLPEVIIDKATSDDSGTTNQIHKKRRHSSYLLSEDMLNDPNLRQRAMSRASILTNTVEELEESRQKCPPWWYRFAHTFLIWNCSPYWIKFKKFIYFIVMDPFVDLAITICIVLNTLFMAMEHHPMTEEFKNVLVVGNLVFTGIFAAEMVLKLIAMDPYEYFQIGWNIFDSLIVTLSLVELFLSDVEGLSVLRSFRLLRVFKLAKSWPTLNMLIKIIGNSVGALGNLTLVLAIIVFIFAVVGMQLFGKSYKECVCKINEDCTLPRWHMNDFFHSFLIVFRVLCGEWIETMWDCMEVAGQAMCLIVYMMVMVIGNLVVLNLFLALLLSSFSSDNLTAIEEDTDANNLQIAVARIKKGINYVKQTLREFVLKAFSKKPKISKEIRQTEDLNCKKENYISNRTLAEMSKDHKFHKEKDKTSGFGNSMDKYLMEESDGQSFIHNPSLTVTVPIAPGESDLEIMNTEELSSDSDSEYSKGRLNQSSSSECSTVDNPVPGEEEAEAEPVNSDEPEACFTDGCVQRFPCCQVNIESGKGKIWWNIRKTCFRIVEHSWFESFIVLMILLSSGALAFEDIYIEKKKNIKIILEYADKIFTYIFILEMLLKWVAYGYKTYFTNAWCWLDFLIVDVSLVTLVANTLGYSDLGPIKSLRTLRALRPLRALSRFEGMRVVVNALIGAIPSIMNVLLVCLIFWLIFSIMGVNLFAGKFYECINTTNGLRFPTSEVENRSACLALMNVSQNVRWKNLKVNFDNVGLGYLSLLQVATFKGWMDIMYAAVDSVNVDKQPIYEYSLYMYIYFVIFIIFGSFFTLNLFIGVIIDNFNQQKKKINLFLFLYLGGQDIFMTEEQKKYYNAMKKLGSKKPQKPIPRPGNKFQGCIFDLVTNQAFDIAIMVLICLNMVTMMVEKEGQSDYVTEVLNWINVVFIILFSGECVLKLISLRCYYFTVGWNIFDFVVVILSIVGMFLADLIERYFVSPTLFRVIRLARIGRILRLIKGAKGIRTLLFALMMSLPALFNIGLLLFLVMFIYAIFGMSNFAYVKKEAGINDMFNFETFANSMICLFQITTSAGWDGLLAPILNSKPPDCDPKKVHPGSSVEGDCGNPSVGIFYFVSYIIISFLVVVNMYIAVILENFSVATEESTEPLSEDDFEMFYEVWEKFDPDATQFIEYSKLSDFAAALDPPLLIAKPNKVQLIAMDLPMVSGDRIHCLDILFAFTKRVLGEGGEMDSLRSQMEERFMSANPSKVSYEPITTTLKRKQEDVSATVIQRAYRRYRLRQNVKNISSIYIKDGDRDDDLPNKEDMVFDNVNENSSPEKTDATPSTVSPPSYDSVTKPDREKYEKDKTEKEDKGKDGKEGKK</sequence>
<feature type="compositionally biased region" description="Basic and acidic residues" evidence="20">
    <location>
        <begin position="1840"/>
        <end position="1854"/>
    </location>
</feature>
<gene>
    <name evidence="25" type="ORF">E5288_WYG008819</name>
</gene>
<feature type="domain" description="Ion transport" evidence="21">
    <location>
        <begin position="1105"/>
        <end position="1380"/>
    </location>
</feature>
<evidence type="ECO:0000259" key="23">
    <source>
        <dbReference type="Pfam" id="PF11933"/>
    </source>
</evidence>
<dbReference type="InterPro" id="IPR043203">
    <property type="entry name" value="VGCC_Ca_Na"/>
</dbReference>
<comment type="caution">
    <text evidence="25">The sequence shown here is derived from an EMBL/GenBank/DDBJ whole genome shotgun (WGS) entry which is preliminary data.</text>
</comment>
<dbReference type="InterPro" id="IPR027359">
    <property type="entry name" value="Volt_channel_dom_sf"/>
</dbReference>
<dbReference type="InterPro" id="IPR010526">
    <property type="entry name" value="Na_trans_assoc_dom"/>
</dbReference>
<evidence type="ECO:0000256" key="15">
    <source>
        <dbReference type="ARBA" id="ARBA00023201"/>
    </source>
</evidence>
<protein>
    <recommendedName>
        <fullName evidence="18">Sodium channel protein</fullName>
    </recommendedName>
</protein>
<keyword evidence="13 18" id="KW-0472">Membrane</keyword>
<feature type="transmembrane region" description="Helical" evidence="18">
    <location>
        <begin position="652"/>
        <end position="678"/>
    </location>
</feature>
<keyword evidence="15 18" id="KW-0739">Sodium transport</keyword>
<evidence type="ECO:0000256" key="18">
    <source>
        <dbReference type="RuleBase" id="RU361132"/>
    </source>
</evidence>
<keyword evidence="16 18" id="KW-0407">Ion channel</keyword>
<dbReference type="Gene3D" id="1.20.120.350">
    <property type="entry name" value="Voltage-gated potassium channels. Chain C"/>
    <property type="match status" value="3"/>
</dbReference>
<dbReference type="FunFam" id="1.10.287.70:FF:000006">
    <property type="entry name" value="Sodium channel protein"/>
    <property type="match status" value="1"/>
</dbReference>
<evidence type="ECO:0000313" key="26">
    <source>
        <dbReference type="Proteomes" id="UP000322234"/>
    </source>
</evidence>
<feature type="transmembrane region" description="Helical" evidence="18">
    <location>
        <begin position="690"/>
        <end position="708"/>
    </location>
</feature>
<feature type="transmembrane region" description="Helical" evidence="18">
    <location>
        <begin position="1659"/>
        <end position="1682"/>
    </location>
</feature>
<dbReference type="FunFam" id="1.20.120.350:FF:000002">
    <property type="entry name" value="Sodium channel protein"/>
    <property type="match status" value="1"/>
</dbReference>
<feature type="transmembrane region" description="Helical" evidence="18">
    <location>
        <begin position="293"/>
        <end position="320"/>
    </location>
</feature>
<evidence type="ECO:0000259" key="24">
    <source>
        <dbReference type="Pfam" id="PF24609"/>
    </source>
</evidence>
<dbReference type="InterPro" id="IPR001696">
    <property type="entry name" value="Na_channel_asu"/>
</dbReference>
<keyword evidence="5" id="KW-0597">Phosphoprotein</keyword>
<dbReference type="InterPro" id="IPR000048">
    <property type="entry name" value="IQ_motif_EF-hand-BS"/>
</dbReference>
<comment type="catalytic activity">
    <reaction evidence="17">
        <text>Na(+)(in) = Na(+)(out)</text>
        <dbReference type="Rhea" id="RHEA:34963"/>
        <dbReference type="ChEBI" id="CHEBI:29101"/>
    </reaction>
</comment>
<evidence type="ECO:0000256" key="6">
    <source>
        <dbReference type="ARBA" id="ARBA00022692"/>
    </source>
</evidence>
<dbReference type="Proteomes" id="UP000322234">
    <property type="component" value="Unassembled WGS sequence"/>
</dbReference>
<feature type="compositionally biased region" description="Low complexity" evidence="20">
    <location>
        <begin position="376"/>
        <end position="386"/>
    </location>
</feature>
<evidence type="ECO:0000313" key="25">
    <source>
        <dbReference type="EMBL" id="MXQ87953.1"/>
    </source>
</evidence>
<comment type="function">
    <text evidence="18">Mediates the voltage-dependent sodium ion permeability of excitable membranes. Assuming opened or closed conformations in response to the voltage difference across the membrane, the protein forms a sodium-selective channel through which Na(+) ions may pass in accordance with their electrochemical gradient.</text>
</comment>
<feature type="domain" description="Voltage-gated Na+ ion channel cytoplasmic" evidence="23">
    <location>
        <begin position="450"/>
        <end position="609"/>
    </location>
</feature>
<feature type="domain" description="Sodium ion transport-associated" evidence="22">
    <location>
        <begin position="897"/>
        <end position="1101"/>
    </location>
</feature>
<evidence type="ECO:0000256" key="13">
    <source>
        <dbReference type="ARBA" id="ARBA00023136"/>
    </source>
</evidence>
<dbReference type="EMBL" id="VBQZ03000042">
    <property type="protein sequence ID" value="MXQ87953.1"/>
    <property type="molecule type" value="Genomic_DNA"/>
</dbReference>
<dbReference type="Pfam" id="PF24609">
    <property type="entry name" value="IQ_SCN5A_C"/>
    <property type="match status" value="1"/>
</dbReference>
<keyword evidence="19" id="KW-0175">Coiled coil</keyword>
<keyword evidence="2 18" id="KW-0813">Transport</keyword>
<dbReference type="GO" id="GO:0019228">
    <property type="term" value="P:neuronal action potential"/>
    <property type="evidence" value="ECO:0007669"/>
    <property type="project" value="TreeGrafter"/>
</dbReference>
<evidence type="ECO:0000256" key="5">
    <source>
        <dbReference type="ARBA" id="ARBA00022553"/>
    </source>
</evidence>
<feature type="region of interest" description="Disordered" evidence="20">
    <location>
        <begin position="1840"/>
        <end position="1910"/>
    </location>
</feature>
<feature type="transmembrane region" description="Helical" evidence="18">
    <location>
        <begin position="1146"/>
        <end position="1162"/>
    </location>
</feature>
<keyword evidence="8" id="KW-0832">Ubl conjugation</keyword>
<dbReference type="Pfam" id="PF11933">
    <property type="entry name" value="Na_trans_cytopl"/>
    <property type="match status" value="1"/>
</dbReference>
<dbReference type="FunFam" id="1.20.120.350:FF:000004">
    <property type="entry name" value="Sodium channel protein"/>
    <property type="match status" value="1"/>
</dbReference>
<dbReference type="GO" id="GO:0001518">
    <property type="term" value="C:voltage-gated sodium channel complex"/>
    <property type="evidence" value="ECO:0007669"/>
    <property type="project" value="UniProtKB-UniRule"/>
</dbReference>
<feature type="transmembrane region" description="Helical" evidence="18">
    <location>
        <begin position="1468"/>
        <end position="1486"/>
    </location>
</feature>